<accession>A0ABU2H7H9</accession>
<evidence type="ECO:0000256" key="2">
    <source>
        <dbReference type="ARBA" id="ARBA00006679"/>
    </source>
</evidence>
<name>A0ABU2H7H9_9ACTN</name>
<organism evidence="9 10">
    <name type="scientific">Lipingzhangella rawalii</name>
    <dbReference type="NCBI Taxonomy" id="2055835"/>
    <lineage>
        <taxon>Bacteria</taxon>
        <taxon>Bacillati</taxon>
        <taxon>Actinomycetota</taxon>
        <taxon>Actinomycetes</taxon>
        <taxon>Streptosporangiales</taxon>
        <taxon>Nocardiopsidaceae</taxon>
        <taxon>Lipingzhangella</taxon>
    </lineage>
</organism>
<evidence type="ECO:0000256" key="3">
    <source>
        <dbReference type="ARBA" id="ARBA00022475"/>
    </source>
</evidence>
<keyword evidence="4 8" id="KW-0812">Transmembrane</keyword>
<dbReference type="EMBL" id="JAVLVT010000005">
    <property type="protein sequence ID" value="MDS1271271.1"/>
    <property type="molecule type" value="Genomic_DNA"/>
</dbReference>
<evidence type="ECO:0000313" key="10">
    <source>
        <dbReference type="Proteomes" id="UP001250214"/>
    </source>
</evidence>
<evidence type="ECO:0000256" key="8">
    <source>
        <dbReference type="SAM" id="Phobius"/>
    </source>
</evidence>
<feature type="compositionally biased region" description="Basic and acidic residues" evidence="7">
    <location>
        <begin position="154"/>
        <end position="166"/>
    </location>
</feature>
<comment type="subcellular location">
    <subcellularLocation>
        <location evidence="1">Cell membrane</location>
        <topology evidence="1">Multi-pass membrane protein</topology>
    </subcellularLocation>
</comment>
<gene>
    <name evidence="9" type="ORF">RIF23_13290</name>
</gene>
<keyword evidence="5 8" id="KW-1133">Transmembrane helix</keyword>
<evidence type="ECO:0000256" key="5">
    <source>
        <dbReference type="ARBA" id="ARBA00022989"/>
    </source>
</evidence>
<evidence type="ECO:0000256" key="6">
    <source>
        <dbReference type="ARBA" id="ARBA00023136"/>
    </source>
</evidence>
<dbReference type="InterPro" id="IPR032808">
    <property type="entry name" value="DoxX"/>
</dbReference>
<evidence type="ECO:0000256" key="7">
    <source>
        <dbReference type="SAM" id="MobiDB-lite"/>
    </source>
</evidence>
<keyword evidence="3" id="KW-1003">Cell membrane</keyword>
<comment type="similarity">
    <text evidence="2">Belongs to the DoxX family.</text>
</comment>
<reference evidence="10" key="1">
    <citation type="submission" date="2023-07" db="EMBL/GenBank/DDBJ databases">
        <title>Novel species in the genus Lipingzhangella isolated from Sambhar Salt Lake.</title>
        <authorList>
            <person name="Jiya N."/>
            <person name="Kajale S."/>
            <person name="Sharma A."/>
        </authorList>
    </citation>
    <scope>NUCLEOTIDE SEQUENCE [LARGE SCALE GENOMIC DNA]</scope>
    <source>
        <strain evidence="10">LS1_29</strain>
    </source>
</reference>
<comment type="caution">
    <text evidence="9">The sequence shown here is derived from an EMBL/GenBank/DDBJ whole genome shotgun (WGS) entry which is preliminary data.</text>
</comment>
<dbReference type="PANTHER" id="PTHR33452">
    <property type="entry name" value="OXIDOREDUCTASE CATD-RELATED"/>
    <property type="match status" value="1"/>
</dbReference>
<keyword evidence="10" id="KW-1185">Reference proteome</keyword>
<evidence type="ECO:0000256" key="1">
    <source>
        <dbReference type="ARBA" id="ARBA00004651"/>
    </source>
</evidence>
<keyword evidence="6 8" id="KW-0472">Membrane</keyword>
<feature type="transmembrane region" description="Helical" evidence="8">
    <location>
        <begin position="99"/>
        <end position="119"/>
    </location>
</feature>
<proteinExistence type="inferred from homology"/>
<dbReference type="PANTHER" id="PTHR33452:SF1">
    <property type="entry name" value="INNER MEMBRANE PROTEIN YPHA-RELATED"/>
    <property type="match status" value="1"/>
</dbReference>
<feature type="region of interest" description="Disordered" evidence="7">
    <location>
        <begin position="129"/>
        <end position="176"/>
    </location>
</feature>
<dbReference type="Proteomes" id="UP001250214">
    <property type="component" value="Unassembled WGS sequence"/>
</dbReference>
<dbReference type="InterPro" id="IPR051907">
    <property type="entry name" value="DoxX-like_oxidoreductase"/>
</dbReference>
<dbReference type="RefSeq" id="WP_310912800.1">
    <property type="nucleotide sequence ID" value="NZ_JAVLVT010000005.1"/>
</dbReference>
<evidence type="ECO:0000256" key="4">
    <source>
        <dbReference type="ARBA" id="ARBA00022692"/>
    </source>
</evidence>
<protein>
    <submittedName>
        <fullName evidence="9">DoxX family membrane protein</fullName>
    </submittedName>
</protein>
<evidence type="ECO:0000313" key="9">
    <source>
        <dbReference type="EMBL" id="MDS1271271.1"/>
    </source>
</evidence>
<sequence>MAALVARCGVGGVLLARGAQRLSAPAPTEQALAMAGLPTPRYVAEGSALVELVCGAALAVGVATPLAAILVSISFLAALWLSETQTVAGTVLPGYDPPLLLILALTCLLVAAAPGRLTLDRLGRSRWDRRSTTWPQARPGPAKRPDQAPPLHYAGDEAEPRPHRGSPDTPPGPFRP</sequence>
<feature type="transmembrane region" description="Helical" evidence="8">
    <location>
        <begin position="49"/>
        <end position="79"/>
    </location>
</feature>
<dbReference type="Pfam" id="PF07681">
    <property type="entry name" value="DoxX"/>
    <property type="match status" value="1"/>
</dbReference>